<keyword evidence="2" id="KW-0472">Membrane</keyword>
<dbReference type="Pfam" id="PF14362">
    <property type="entry name" value="DUF4407"/>
    <property type="match status" value="1"/>
</dbReference>
<evidence type="ECO:0000256" key="2">
    <source>
        <dbReference type="SAM" id="Phobius"/>
    </source>
</evidence>
<feature type="transmembrane region" description="Helical" evidence="2">
    <location>
        <begin position="57"/>
        <end position="75"/>
    </location>
</feature>
<keyword evidence="4" id="KW-1185">Reference proteome</keyword>
<reference evidence="3" key="1">
    <citation type="journal article" date="2014" name="Int. J. Syst. Evol. Microbiol.">
        <title>Complete genome sequence of Corynebacterium casei LMG S-19264T (=DSM 44701T), isolated from a smear-ripened cheese.</title>
        <authorList>
            <consortium name="US DOE Joint Genome Institute (JGI-PGF)"/>
            <person name="Walter F."/>
            <person name="Albersmeier A."/>
            <person name="Kalinowski J."/>
            <person name="Ruckert C."/>
        </authorList>
    </citation>
    <scope>NUCLEOTIDE SEQUENCE</scope>
    <source>
        <strain evidence="3">JCM 3313</strain>
    </source>
</reference>
<keyword evidence="2" id="KW-1133">Transmembrane helix</keyword>
<feature type="transmembrane region" description="Helical" evidence="2">
    <location>
        <begin position="95"/>
        <end position="116"/>
    </location>
</feature>
<evidence type="ECO:0000313" key="3">
    <source>
        <dbReference type="EMBL" id="GGP44814.1"/>
    </source>
</evidence>
<dbReference type="InterPro" id="IPR025519">
    <property type="entry name" value="DUF4407"/>
</dbReference>
<accession>A0A918ED36</accession>
<comment type="caution">
    <text evidence="3">The sequence shown here is derived from an EMBL/GenBank/DDBJ whole genome shotgun (WGS) entry which is preliminary data.</text>
</comment>
<protein>
    <recommendedName>
        <fullName evidence="5">DUF4407 domain-containing protein</fullName>
    </recommendedName>
</protein>
<proteinExistence type="predicted"/>
<dbReference type="Proteomes" id="UP000639606">
    <property type="component" value="Unassembled WGS sequence"/>
</dbReference>
<feature type="transmembrane region" description="Helical" evidence="2">
    <location>
        <begin position="31"/>
        <end position="50"/>
    </location>
</feature>
<dbReference type="AlphaFoldDB" id="A0A918ED36"/>
<evidence type="ECO:0000256" key="1">
    <source>
        <dbReference type="SAM" id="MobiDB-lite"/>
    </source>
</evidence>
<keyword evidence="2" id="KW-0812">Transmembrane</keyword>
<dbReference type="EMBL" id="BMRG01000002">
    <property type="protein sequence ID" value="GGP44814.1"/>
    <property type="molecule type" value="Genomic_DNA"/>
</dbReference>
<sequence>MSFAVWLAKLSGARGEILRKAPGDVNKHAAMGGVLLSTAAVAAVSAFFALHSVLRLPVVAAAVAGVAWGVVIFNLDRMLVITMTRGNGWLLNLLAAIPRVGLAVVIGSIISMPLVLKIFEPEINSELVAMQAETTQRNQEDYDKAYARITELEAEESELLAILSGRSSATVADDPDVKAAKSALDKAEEAYQAANQLAQCEFDGTCGTGVPGDGESYRQKKRAADDARNARDKAQSALDEVTEKVAKRLREGAATDTGNAQKRLPEVQADLQRLRQDREGLERRGTVATAADTGLLARLEALDRLTEGRRSGAQAHYALFLLFLCVELLPVVVKLLSSFGPETLYDRMAKRADDASDADDKLWADRDRDLEADRADQKLAMERQKLDAQTQAHAKTTQLVADKQLGMAMKAIDVWADLARLRTDEELDRWYREHAGGDQRTMPIPRVHLPHTGNGAHVNGAHVNGSTPNGVPTPNPS</sequence>
<feature type="region of interest" description="Disordered" evidence="1">
    <location>
        <begin position="451"/>
        <end position="477"/>
    </location>
</feature>
<reference evidence="3" key="2">
    <citation type="submission" date="2020-09" db="EMBL/GenBank/DDBJ databases">
        <authorList>
            <person name="Sun Q."/>
            <person name="Ohkuma M."/>
        </authorList>
    </citation>
    <scope>NUCLEOTIDE SEQUENCE</scope>
    <source>
        <strain evidence="3">JCM 3313</strain>
    </source>
</reference>
<organism evidence="3 4">
    <name type="scientific">Saccharothrix coeruleofusca</name>
    <dbReference type="NCBI Taxonomy" id="33919"/>
    <lineage>
        <taxon>Bacteria</taxon>
        <taxon>Bacillati</taxon>
        <taxon>Actinomycetota</taxon>
        <taxon>Actinomycetes</taxon>
        <taxon>Pseudonocardiales</taxon>
        <taxon>Pseudonocardiaceae</taxon>
        <taxon>Saccharothrix</taxon>
    </lineage>
</organism>
<gene>
    <name evidence="3" type="ORF">GCM10010185_15700</name>
</gene>
<evidence type="ECO:0008006" key="5">
    <source>
        <dbReference type="Google" id="ProtNLM"/>
    </source>
</evidence>
<feature type="compositionally biased region" description="Basic and acidic residues" evidence="1">
    <location>
        <begin position="215"/>
        <end position="234"/>
    </location>
</feature>
<dbReference type="RefSeq" id="WP_189222444.1">
    <property type="nucleotide sequence ID" value="NZ_BMRG01000002.1"/>
</dbReference>
<feature type="region of interest" description="Disordered" evidence="1">
    <location>
        <begin position="210"/>
        <end position="234"/>
    </location>
</feature>
<evidence type="ECO:0000313" key="4">
    <source>
        <dbReference type="Proteomes" id="UP000639606"/>
    </source>
</evidence>
<name>A0A918ED36_9PSEU</name>